<protein>
    <submittedName>
        <fullName evidence="1">DUF1059 domain-containing protein</fullName>
    </submittedName>
</protein>
<keyword evidence="2" id="KW-1185">Reference proteome</keyword>
<evidence type="ECO:0000313" key="1">
    <source>
        <dbReference type="EMBL" id="MFC1849392.1"/>
    </source>
</evidence>
<comment type="caution">
    <text evidence="1">The sequence shown here is derived from an EMBL/GenBank/DDBJ whole genome shotgun (WGS) entry which is preliminary data.</text>
</comment>
<sequence length="62" mass="7072">MSRKYIDCRDYPGGVKCTVALSADSDEELLKAVIQHGVKVHGYEDTPEFRENIVKEFKVVRT</sequence>
<dbReference type="Proteomes" id="UP001594351">
    <property type="component" value="Unassembled WGS sequence"/>
</dbReference>
<proteinExistence type="predicted"/>
<dbReference type="EMBL" id="JBHPBY010000036">
    <property type="protein sequence ID" value="MFC1849392.1"/>
    <property type="molecule type" value="Genomic_DNA"/>
</dbReference>
<evidence type="ECO:0000313" key="2">
    <source>
        <dbReference type="Proteomes" id="UP001594351"/>
    </source>
</evidence>
<organism evidence="1 2">
    <name type="scientific">candidate division CSSED10-310 bacterium</name>
    <dbReference type="NCBI Taxonomy" id="2855610"/>
    <lineage>
        <taxon>Bacteria</taxon>
        <taxon>Bacteria division CSSED10-310</taxon>
    </lineage>
</organism>
<name>A0ABV6YT89_UNCC1</name>
<gene>
    <name evidence="1" type="ORF">ACFL27_04200</name>
</gene>
<reference evidence="1 2" key="1">
    <citation type="submission" date="2024-09" db="EMBL/GenBank/DDBJ databases">
        <title>Laminarin stimulates single cell rates of sulfate reduction while oxygen inhibits transcriptomic activity in coastal marine sediment.</title>
        <authorList>
            <person name="Lindsay M."/>
            <person name="Orcutt B."/>
            <person name="Emerson D."/>
            <person name="Stepanauskas R."/>
            <person name="D'Angelo T."/>
        </authorList>
    </citation>
    <scope>NUCLEOTIDE SEQUENCE [LARGE SCALE GENOMIC DNA]</scope>
    <source>
        <strain evidence="1">SAG AM-311-K15</strain>
    </source>
</reference>
<accession>A0ABV6YT89</accession>
<dbReference type="Pfam" id="PF06348">
    <property type="entry name" value="DUF1059"/>
    <property type="match status" value="1"/>
</dbReference>
<dbReference type="InterPro" id="IPR009409">
    <property type="entry name" value="DUF1059"/>
</dbReference>